<keyword evidence="9 12" id="KW-0573">Peptidoglycan synthesis</keyword>
<comment type="caution">
    <text evidence="12">Lacks conserved residue(s) required for the propagation of feature annotation.</text>
</comment>
<dbReference type="InterPro" id="IPR005761">
    <property type="entry name" value="UDP-N-AcMur-Glu-dNH2Pim_ligase"/>
</dbReference>
<dbReference type="InterPro" id="IPR000713">
    <property type="entry name" value="Mur_ligase_N"/>
</dbReference>
<evidence type="ECO:0000256" key="14">
    <source>
        <dbReference type="SAM" id="MobiDB-lite"/>
    </source>
</evidence>
<evidence type="ECO:0000256" key="8">
    <source>
        <dbReference type="ARBA" id="ARBA00022960"/>
    </source>
</evidence>
<feature type="binding site" evidence="12">
    <location>
        <position position="467"/>
    </location>
    <ligand>
        <name>meso-2,6-diaminopimelate</name>
        <dbReference type="ChEBI" id="CHEBI:57791"/>
    </ligand>
</feature>
<dbReference type="EMBL" id="CP132508">
    <property type="protein sequence ID" value="WPD19869.1"/>
    <property type="molecule type" value="Genomic_DNA"/>
</dbReference>
<reference evidence="18 19" key="1">
    <citation type="submission" date="2023-08" db="EMBL/GenBank/DDBJ databases">
        <title>Genome sequence of Thermaerobacter compostii strain Ins1, a spore-forming filamentous bacterium isolated from a deep geothermal reservoir.</title>
        <authorList>
            <person name="Bregnard D."/>
            <person name="Gonzalez D."/>
            <person name="Junier P."/>
        </authorList>
    </citation>
    <scope>NUCLEOTIDE SEQUENCE [LARGE SCALE GENOMIC DNA]</scope>
    <source>
        <strain evidence="18 19">Ins1</strain>
    </source>
</reference>
<evidence type="ECO:0000256" key="1">
    <source>
        <dbReference type="ARBA" id="ARBA00004752"/>
    </source>
</evidence>
<proteinExistence type="inferred from homology"/>
<dbReference type="NCBIfam" id="NF001126">
    <property type="entry name" value="PRK00139.1-4"/>
    <property type="match status" value="1"/>
</dbReference>
<dbReference type="Pfam" id="PF08245">
    <property type="entry name" value="Mur_ligase_M"/>
    <property type="match status" value="1"/>
</dbReference>
<dbReference type="SUPFAM" id="SSF63418">
    <property type="entry name" value="MurE/MurF N-terminal domain"/>
    <property type="match status" value="1"/>
</dbReference>
<evidence type="ECO:0000256" key="7">
    <source>
        <dbReference type="ARBA" id="ARBA00022840"/>
    </source>
</evidence>
<evidence type="ECO:0000256" key="3">
    <source>
        <dbReference type="ARBA" id="ARBA00022490"/>
    </source>
</evidence>
<evidence type="ECO:0000313" key="18">
    <source>
        <dbReference type="EMBL" id="WPD19869.1"/>
    </source>
</evidence>
<feature type="binding site" evidence="12">
    <location>
        <position position="471"/>
    </location>
    <ligand>
        <name>meso-2,6-diaminopimelate</name>
        <dbReference type="ChEBI" id="CHEBI:57791"/>
    </ligand>
</feature>
<keyword evidence="3 12" id="KW-0963">Cytoplasm</keyword>
<gene>
    <name evidence="12" type="primary">murE</name>
    <name evidence="18" type="ORF">Q5761_04255</name>
</gene>
<dbReference type="Gene3D" id="3.40.1390.10">
    <property type="entry name" value="MurE/MurF, N-terminal domain"/>
    <property type="match status" value="1"/>
</dbReference>
<evidence type="ECO:0000256" key="9">
    <source>
        <dbReference type="ARBA" id="ARBA00022984"/>
    </source>
</evidence>
<evidence type="ECO:0000256" key="10">
    <source>
        <dbReference type="ARBA" id="ARBA00023306"/>
    </source>
</evidence>
<dbReference type="InterPro" id="IPR018109">
    <property type="entry name" value="Folylpolyglutamate_synth_CS"/>
</dbReference>
<comment type="subcellular location">
    <subcellularLocation>
        <location evidence="12 13">Cytoplasm</location>
    </subcellularLocation>
</comment>
<feature type="domain" description="Mur ligase central" evidence="17">
    <location>
        <begin position="108"/>
        <end position="317"/>
    </location>
</feature>
<dbReference type="Gene3D" id="3.40.1190.10">
    <property type="entry name" value="Mur-like, catalytic domain"/>
    <property type="match status" value="1"/>
</dbReference>
<evidence type="ECO:0000313" key="19">
    <source>
        <dbReference type="Proteomes" id="UP001304683"/>
    </source>
</evidence>
<keyword evidence="12" id="KW-0460">Magnesium</keyword>
<comment type="pathway">
    <text evidence="1 12 13">Cell wall biogenesis; peptidoglycan biosynthesis.</text>
</comment>
<evidence type="ECO:0000256" key="4">
    <source>
        <dbReference type="ARBA" id="ARBA00022598"/>
    </source>
</evidence>
<evidence type="ECO:0000256" key="2">
    <source>
        <dbReference type="ARBA" id="ARBA00005898"/>
    </source>
</evidence>
<keyword evidence="19" id="KW-1185">Reference proteome</keyword>
<feature type="short sequence motif" description="Meso-diaminopimelate recognition motif" evidence="12">
    <location>
        <begin position="414"/>
        <end position="417"/>
    </location>
</feature>
<dbReference type="SUPFAM" id="SSF53623">
    <property type="entry name" value="MurD-like peptide ligases, catalytic domain"/>
    <property type="match status" value="1"/>
</dbReference>
<dbReference type="InterPro" id="IPR035911">
    <property type="entry name" value="MurE/MurF_N"/>
</dbReference>
<keyword evidence="5 12" id="KW-0132">Cell division</keyword>
<feature type="region of interest" description="Disordered" evidence="14">
    <location>
        <begin position="500"/>
        <end position="533"/>
    </location>
</feature>
<comment type="cofactor">
    <cofactor evidence="12">
        <name>Mg(2+)</name>
        <dbReference type="ChEBI" id="CHEBI:18420"/>
    </cofactor>
</comment>
<dbReference type="InterPro" id="IPR013221">
    <property type="entry name" value="Mur_ligase_cen"/>
</dbReference>
<name>A0ABZ0QSW5_9FIRM</name>
<dbReference type="Proteomes" id="UP001304683">
    <property type="component" value="Chromosome"/>
</dbReference>
<feature type="domain" description="Mur ligase N-terminal catalytic" evidence="15">
    <location>
        <begin position="24"/>
        <end position="96"/>
    </location>
</feature>
<comment type="function">
    <text evidence="12">Catalyzes the addition of meso-diaminopimelic acid to the nucleotide precursor UDP-N-acetylmuramoyl-L-alanyl-D-glutamate (UMAG) in the biosynthesis of bacterial cell-wall peptidoglycan.</text>
</comment>
<dbReference type="InterPro" id="IPR036565">
    <property type="entry name" value="Mur-like_cat_sf"/>
</dbReference>
<dbReference type="NCBIfam" id="NF001124">
    <property type="entry name" value="PRK00139.1-2"/>
    <property type="match status" value="1"/>
</dbReference>
<dbReference type="InterPro" id="IPR036615">
    <property type="entry name" value="Mur_ligase_C_dom_sf"/>
</dbReference>
<keyword evidence="6 12" id="KW-0547">Nucleotide-binding</keyword>
<dbReference type="PROSITE" id="PS01011">
    <property type="entry name" value="FOLYLPOLYGLU_SYNT_1"/>
    <property type="match status" value="1"/>
</dbReference>
<feature type="binding site" evidence="12">
    <location>
        <begin position="152"/>
        <end position="153"/>
    </location>
    <ligand>
        <name>UDP-N-acetyl-alpha-D-muramoyl-L-alanyl-D-glutamate</name>
        <dbReference type="ChEBI" id="CHEBI:83900"/>
    </ligand>
</feature>
<organism evidence="18 19">
    <name type="scientific">Thermaerobacter composti</name>
    <dbReference type="NCBI Taxonomy" id="554949"/>
    <lineage>
        <taxon>Bacteria</taxon>
        <taxon>Bacillati</taxon>
        <taxon>Bacillota</taxon>
        <taxon>Clostridia</taxon>
        <taxon>Eubacteriales</taxon>
        <taxon>Clostridiales Family XVII. Incertae Sedis</taxon>
        <taxon>Thermaerobacter</taxon>
    </lineage>
</organism>
<dbReference type="NCBIfam" id="TIGR01085">
    <property type="entry name" value="murE"/>
    <property type="match status" value="1"/>
</dbReference>
<comment type="PTM">
    <text evidence="12">Carboxylation is probably crucial for Mg(2+) binding and, consequently, for the gamma-phosphate positioning of ATP.</text>
</comment>
<feature type="domain" description="Mur ligase C-terminal" evidence="16">
    <location>
        <begin position="340"/>
        <end position="469"/>
    </location>
</feature>
<comment type="catalytic activity">
    <reaction evidence="12">
        <text>UDP-N-acetyl-alpha-D-muramoyl-L-alanyl-D-glutamate + meso-2,6-diaminopimelate + ATP = UDP-N-acetyl-alpha-D-muramoyl-L-alanyl-gamma-D-glutamyl-meso-2,6-diaminopimelate + ADP + phosphate + H(+)</text>
        <dbReference type="Rhea" id="RHEA:23676"/>
        <dbReference type="ChEBI" id="CHEBI:15378"/>
        <dbReference type="ChEBI" id="CHEBI:30616"/>
        <dbReference type="ChEBI" id="CHEBI:43474"/>
        <dbReference type="ChEBI" id="CHEBI:57791"/>
        <dbReference type="ChEBI" id="CHEBI:83900"/>
        <dbReference type="ChEBI" id="CHEBI:83905"/>
        <dbReference type="ChEBI" id="CHEBI:456216"/>
        <dbReference type="EC" id="6.3.2.13"/>
    </reaction>
</comment>
<accession>A0ABZ0QSW5</accession>
<sequence>MVNLKDLVAVLPEKTVTGPTDRPIRGIAYDSRRVEPGFLFVAIRGLRYDGHSFIPEAVARGAAAVVGERAPAEHGVPYVQVPSSRLALGLLAAAFYGHPSARLVLVGVTGTNGKTTTTHLVRWVLEAAGHPTGLIGTVHNIIGGRSLPVERTTPEAADLQRLLAQMRDAGLTHVVMEVSSHALALHRVAGCAFDVGVFTNLTQDHLDFHASMEDYAAAKARLFARLGRNEIPGTDKLGPKAAVINADDPWGPFMAARSSAPVITYGIRQPADLSARDVQVEPGGVRFVLVTRAGEVPVRLRLTGRFNVYNALAAAGAGLALGIDPATIARGLESLPAVPGRLERIDRGQPFAVLVDYAHTPDGLENVLTTVRELAGRGRVICVFGCGGDRDRGKRPQMGAIAARLADYTVLTSDNPRSEDPEAILDDIEAGVRQVAGAAYERVTERAAAIRRALELARPGDVVVIAGKGHEDYQIFADRTIPFDDRQVAAAALEAMGYRGGGDRSAGAARGSGTPGGDGGGTPTGGSAGGGLR</sequence>
<feature type="binding site" evidence="12">
    <location>
        <position position="31"/>
    </location>
    <ligand>
        <name>UDP-N-acetyl-alpha-D-muramoyl-L-alanyl-D-glutamate</name>
        <dbReference type="ChEBI" id="CHEBI:83900"/>
    </ligand>
</feature>
<dbReference type="Pfam" id="PF01225">
    <property type="entry name" value="Mur_ligase"/>
    <property type="match status" value="1"/>
</dbReference>
<dbReference type="HAMAP" id="MF_00208">
    <property type="entry name" value="MurE"/>
    <property type="match status" value="1"/>
</dbReference>
<evidence type="ECO:0000256" key="12">
    <source>
        <dbReference type="HAMAP-Rule" id="MF_00208"/>
    </source>
</evidence>
<feature type="modified residue" description="N6-carboxylysine" evidence="12">
    <location>
        <position position="219"/>
    </location>
</feature>
<feature type="compositionally biased region" description="Gly residues" evidence="14">
    <location>
        <begin position="513"/>
        <end position="533"/>
    </location>
</feature>
<feature type="binding site" evidence="12">
    <location>
        <position position="390"/>
    </location>
    <ligand>
        <name>meso-2,6-diaminopimelate</name>
        <dbReference type="ChEBI" id="CHEBI:57791"/>
    </ligand>
</feature>
<keyword evidence="7 12" id="KW-0067">ATP-binding</keyword>
<evidence type="ECO:0000256" key="6">
    <source>
        <dbReference type="ARBA" id="ARBA00022741"/>
    </source>
</evidence>
<feature type="binding site" evidence="12">
    <location>
        <begin position="414"/>
        <end position="417"/>
    </location>
    <ligand>
        <name>meso-2,6-diaminopimelate</name>
        <dbReference type="ChEBI" id="CHEBI:57791"/>
    </ligand>
</feature>
<comment type="similarity">
    <text evidence="2 12">Belongs to the MurCDEF family. MurE subfamily.</text>
</comment>
<feature type="binding site" evidence="12">
    <location>
        <position position="179"/>
    </location>
    <ligand>
        <name>UDP-N-acetyl-alpha-D-muramoyl-L-alanyl-D-glutamate</name>
        <dbReference type="ChEBI" id="CHEBI:83900"/>
    </ligand>
</feature>
<feature type="binding site" evidence="12">
    <location>
        <position position="187"/>
    </location>
    <ligand>
        <name>UDP-N-acetyl-alpha-D-muramoyl-L-alanyl-D-glutamate</name>
        <dbReference type="ChEBI" id="CHEBI:83900"/>
    </ligand>
</feature>
<evidence type="ECO:0000259" key="15">
    <source>
        <dbReference type="Pfam" id="PF01225"/>
    </source>
</evidence>
<dbReference type="PANTHER" id="PTHR23135">
    <property type="entry name" value="MUR LIGASE FAMILY MEMBER"/>
    <property type="match status" value="1"/>
</dbReference>
<keyword evidence="4 12" id="KW-0436">Ligase</keyword>
<evidence type="ECO:0000256" key="13">
    <source>
        <dbReference type="RuleBase" id="RU004135"/>
    </source>
</evidence>
<keyword evidence="11 12" id="KW-0961">Cell wall biogenesis/degradation</keyword>
<dbReference type="Pfam" id="PF02875">
    <property type="entry name" value="Mur_ligase_C"/>
    <property type="match status" value="1"/>
</dbReference>
<evidence type="ECO:0000256" key="11">
    <source>
        <dbReference type="ARBA" id="ARBA00023316"/>
    </source>
</evidence>
<keyword evidence="10 12" id="KW-0131">Cell cycle</keyword>
<evidence type="ECO:0000259" key="17">
    <source>
        <dbReference type="Pfam" id="PF08245"/>
    </source>
</evidence>
<dbReference type="InterPro" id="IPR004101">
    <property type="entry name" value="Mur_ligase_C"/>
</dbReference>
<evidence type="ECO:0000259" key="16">
    <source>
        <dbReference type="Pfam" id="PF02875"/>
    </source>
</evidence>
<keyword evidence="8 12" id="KW-0133">Cell shape</keyword>
<evidence type="ECO:0000256" key="5">
    <source>
        <dbReference type="ARBA" id="ARBA00022618"/>
    </source>
</evidence>
<dbReference type="GO" id="GO:0008765">
    <property type="term" value="F:UDP-N-acetylmuramoylalanyl-D-glutamate-2,6-diaminopimelate ligase activity"/>
    <property type="evidence" value="ECO:0007669"/>
    <property type="project" value="UniProtKB-EC"/>
</dbReference>
<dbReference type="SUPFAM" id="SSF53244">
    <property type="entry name" value="MurD-like peptide ligases, peptide-binding domain"/>
    <property type="match status" value="1"/>
</dbReference>
<dbReference type="EC" id="6.3.2.13" evidence="12"/>
<dbReference type="Gene3D" id="3.90.190.20">
    <property type="entry name" value="Mur ligase, C-terminal domain"/>
    <property type="match status" value="1"/>
</dbReference>
<feature type="binding site" evidence="12">
    <location>
        <begin position="110"/>
        <end position="116"/>
    </location>
    <ligand>
        <name>ATP</name>
        <dbReference type="ChEBI" id="CHEBI:30616"/>
    </ligand>
</feature>
<dbReference type="RefSeq" id="WP_318751320.1">
    <property type="nucleotide sequence ID" value="NZ_CP132508.1"/>
</dbReference>
<protein>
    <recommendedName>
        <fullName evidence="12">UDP-N-acetylmuramoyl-L-alanyl-D-glutamate--2,6-diaminopimelate ligase</fullName>
        <ecNumber evidence="12">6.3.2.13</ecNumber>
    </recommendedName>
    <alternativeName>
        <fullName evidence="12">Meso-A2pm-adding enzyme</fullName>
    </alternativeName>
    <alternativeName>
        <fullName evidence="12">Meso-diaminopimelate-adding enzyme</fullName>
    </alternativeName>
    <alternativeName>
        <fullName evidence="12">UDP-MurNAc-L-Ala-D-Glu:meso-diaminopimelate ligase</fullName>
    </alternativeName>
    <alternativeName>
        <fullName evidence="12">UDP-MurNAc-tripeptide synthetase</fullName>
    </alternativeName>
    <alternativeName>
        <fullName evidence="12">UDP-N-acetylmuramyl-tripeptide synthetase</fullName>
    </alternativeName>
</protein>
<dbReference type="PANTHER" id="PTHR23135:SF4">
    <property type="entry name" value="UDP-N-ACETYLMURAMOYL-L-ALANYL-D-GLUTAMATE--2,6-DIAMINOPIMELATE LIGASE MURE HOMOLOG, CHLOROPLASTIC"/>
    <property type="match status" value="1"/>
</dbReference>